<evidence type="ECO:0000313" key="7">
    <source>
        <dbReference type="Proteomes" id="UP001596154"/>
    </source>
</evidence>
<evidence type="ECO:0000256" key="2">
    <source>
        <dbReference type="ARBA" id="ARBA00023125"/>
    </source>
</evidence>
<dbReference type="InterPro" id="IPR036271">
    <property type="entry name" value="Tet_transcr_reg_TetR-rel_C_sf"/>
</dbReference>
<name>A0ABW0UNF8_9ACTN</name>
<gene>
    <name evidence="6" type="ORF">ACFPZJ_09910</name>
</gene>
<evidence type="ECO:0000256" key="4">
    <source>
        <dbReference type="PROSITE-ProRule" id="PRU00335"/>
    </source>
</evidence>
<comment type="caution">
    <text evidence="6">The sequence shown here is derived from an EMBL/GenBank/DDBJ whole genome shotgun (WGS) entry which is preliminary data.</text>
</comment>
<proteinExistence type="predicted"/>
<keyword evidence="1" id="KW-0805">Transcription regulation</keyword>
<evidence type="ECO:0000259" key="5">
    <source>
        <dbReference type="PROSITE" id="PS50977"/>
    </source>
</evidence>
<sequence length="193" mass="20740">MPKLWNETIEEHRRAVREAVLKVTAALVAEQGLRGVTMSRIAEGTGIGRATLYKYFSDVESILAAWHERRIAGHLEELAALRDGPGSPGTRLTAVLDAYAGIQRRRHGHDPASGAALHRGPHVAHAERRLLRFLGDLLAEGVAAGEVRDDMAPEELAAYCLHALGAAGGLPSEAAARTLVRVTVDGLRPARRA</sequence>
<reference evidence="7" key="1">
    <citation type="journal article" date="2019" name="Int. J. Syst. Evol. Microbiol.">
        <title>The Global Catalogue of Microorganisms (GCM) 10K type strain sequencing project: providing services to taxonomists for standard genome sequencing and annotation.</title>
        <authorList>
            <consortium name="The Broad Institute Genomics Platform"/>
            <consortium name="The Broad Institute Genome Sequencing Center for Infectious Disease"/>
            <person name="Wu L."/>
            <person name="Ma J."/>
        </authorList>
    </citation>
    <scope>NUCLEOTIDE SEQUENCE [LARGE SCALE GENOMIC DNA]</scope>
    <source>
        <strain evidence="7">CGMCC 4.7248</strain>
    </source>
</reference>
<dbReference type="PANTHER" id="PTHR30055:SF234">
    <property type="entry name" value="HTH-TYPE TRANSCRIPTIONAL REGULATOR BETI"/>
    <property type="match status" value="1"/>
</dbReference>
<dbReference type="PRINTS" id="PR00455">
    <property type="entry name" value="HTHTETR"/>
</dbReference>
<dbReference type="InterPro" id="IPR001647">
    <property type="entry name" value="HTH_TetR"/>
</dbReference>
<dbReference type="InterPro" id="IPR009057">
    <property type="entry name" value="Homeodomain-like_sf"/>
</dbReference>
<evidence type="ECO:0000256" key="1">
    <source>
        <dbReference type="ARBA" id="ARBA00023015"/>
    </source>
</evidence>
<evidence type="ECO:0000256" key="3">
    <source>
        <dbReference type="ARBA" id="ARBA00023163"/>
    </source>
</evidence>
<keyword evidence="7" id="KW-1185">Reference proteome</keyword>
<dbReference type="Pfam" id="PF00440">
    <property type="entry name" value="TetR_N"/>
    <property type="match status" value="1"/>
</dbReference>
<keyword evidence="2 4" id="KW-0238">DNA-binding</keyword>
<feature type="DNA-binding region" description="H-T-H motif" evidence="4">
    <location>
        <begin position="37"/>
        <end position="56"/>
    </location>
</feature>
<keyword evidence="3" id="KW-0804">Transcription</keyword>
<dbReference type="PROSITE" id="PS50977">
    <property type="entry name" value="HTH_TETR_2"/>
    <property type="match status" value="1"/>
</dbReference>
<dbReference type="Pfam" id="PF21597">
    <property type="entry name" value="TetR_C_43"/>
    <property type="match status" value="1"/>
</dbReference>
<dbReference type="Gene3D" id="1.10.357.10">
    <property type="entry name" value="Tetracycline Repressor, domain 2"/>
    <property type="match status" value="1"/>
</dbReference>
<organism evidence="6 7">
    <name type="scientific">Streptomyces bullii</name>
    <dbReference type="NCBI Taxonomy" id="349910"/>
    <lineage>
        <taxon>Bacteria</taxon>
        <taxon>Bacillati</taxon>
        <taxon>Actinomycetota</taxon>
        <taxon>Actinomycetes</taxon>
        <taxon>Kitasatosporales</taxon>
        <taxon>Streptomycetaceae</taxon>
        <taxon>Streptomyces</taxon>
    </lineage>
</organism>
<dbReference type="SUPFAM" id="SSF48498">
    <property type="entry name" value="Tetracyclin repressor-like, C-terminal domain"/>
    <property type="match status" value="1"/>
</dbReference>
<feature type="domain" description="HTH tetR-type" evidence="5">
    <location>
        <begin position="14"/>
        <end position="74"/>
    </location>
</feature>
<dbReference type="PANTHER" id="PTHR30055">
    <property type="entry name" value="HTH-TYPE TRANSCRIPTIONAL REGULATOR RUTR"/>
    <property type="match status" value="1"/>
</dbReference>
<dbReference type="SUPFAM" id="SSF46689">
    <property type="entry name" value="Homeodomain-like"/>
    <property type="match status" value="1"/>
</dbReference>
<dbReference type="EMBL" id="JBHSNY010000003">
    <property type="protein sequence ID" value="MFC5634091.1"/>
    <property type="molecule type" value="Genomic_DNA"/>
</dbReference>
<dbReference type="RefSeq" id="WP_381019643.1">
    <property type="nucleotide sequence ID" value="NZ_JBHSNY010000003.1"/>
</dbReference>
<evidence type="ECO:0000313" key="6">
    <source>
        <dbReference type="EMBL" id="MFC5634091.1"/>
    </source>
</evidence>
<accession>A0ABW0UNF8</accession>
<dbReference type="InterPro" id="IPR050109">
    <property type="entry name" value="HTH-type_TetR-like_transc_reg"/>
</dbReference>
<dbReference type="Proteomes" id="UP001596154">
    <property type="component" value="Unassembled WGS sequence"/>
</dbReference>
<protein>
    <submittedName>
        <fullName evidence="6">TetR/AcrR family transcriptional regulator</fullName>
    </submittedName>
</protein>
<dbReference type="InterPro" id="IPR049445">
    <property type="entry name" value="TetR_SbtR-like_C"/>
</dbReference>